<evidence type="ECO:0000313" key="3">
    <source>
        <dbReference type="Proteomes" id="UP001151760"/>
    </source>
</evidence>
<sequence length="130" mass="14519">MEVGSEEDIDSDVMADIETDIATEATTADEIRAETKIGLERDDEAKDEAESSARGTVDIGVDRVTEPKIHADSLVPASDGGFREDFKIGLDVVIRDLYDHMEENPAWRIADIEEEQRAQDIRALADERER</sequence>
<organism evidence="2 3">
    <name type="scientific">Tanacetum coccineum</name>
    <dbReference type="NCBI Taxonomy" id="301880"/>
    <lineage>
        <taxon>Eukaryota</taxon>
        <taxon>Viridiplantae</taxon>
        <taxon>Streptophyta</taxon>
        <taxon>Embryophyta</taxon>
        <taxon>Tracheophyta</taxon>
        <taxon>Spermatophyta</taxon>
        <taxon>Magnoliopsida</taxon>
        <taxon>eudicotyledons</taxon>
        <taxon>Gunneridae</taxon>
        <taxon>Pentapetalae</taxon>
        <taxon>asterids</taxon>
        <taxon>campanulids</taxon>
        <taxon>Asterales</taxon>
        <taxon>Asteraceae</taxon>
        <taxon>Asteroideae</taxon>
        <taxon>Anthemideae</taxon>
        <taxon>Anthemidinae</taxon>
        <taxon>Tanacetum</taxon>
    </lineage>
</organism>
<dbReference type="EMBL" id="BQNB010020747">
    <property type="protein sequence ID" value="GJT99201.1"/>
    <property type="molecule type" value="Genomic_DNA"/>
</dbReference>
<name>A0ABQ5IGB1_9ASTR</name>
<keyword evidence="3" id="KW-1185">Reference proteome</keyword>
<feature type="region of interest" description="Disordered" evidence="1">
    <location>
        <begin position="40"/>
        <end position="60"/>
    </location>
</feature>
<gene>
    <name evidence="2" type="ORF">Tco_1094719</name>
</gene>
<reference evidence="2" key="1">
    <citation type="journal article" date="2022" name="Int. J. Mol. Sci.">
        <title>Draft Genome of Tanacetum Coccineum: Genomic Comparison of Closely Related Tanacetum-Family Plants.</title>
        <authorList>
            <person name="Yamashiro T."/>
            <person name="Shiraishi A."/>
            <person name="Nakayama K."/>
            <person name="Satake H."/>
        </authorList>
    </citation>
    <scope>NUCLEOTIDE SEQUENCE</scope>
</reference>
<accession>A0ABQ5IGB1</accession>
<comment type="caution">
    <text evidence="2">The sequence shown here is derived from an EMBL/GenBank/DDBJ whole genome shotgun (WGS) entry which is preliminary data.</text>
</comment>
<protein>
    <submittedName>
        <fullName evidence="2">Uncharacterized protein</fullName>
    </submittedName>
</protein>
<evidence type="ECO:0000256" key="1">
    <source>
        <dbReference type="SAM" id="MobiDB-lite"/>
    </source>
</evidence>
<dbReference type="Proteomes" id="UP001151760">
    <property type="component" value="Unassembled WGS sequence"/>
</dbReference>
<evidence type="ECO:0000313" key="2">
    <source>
        <dbReference type="EMBL" id="GJT99201.1"/>
    </source>
</evidence>
<reference evidence="2" key="2">
    <citation type="submission" date="2022-01" db="EMBL/GenBank/DDBJ databases">
        <authorList>
            <person name="Yamashiro T."/>
            <person name="Shiraishi A."/>
            <person name="Satake H."/>
            <person name="Nakayama K."/>
        </authorList>
    </citation>
    <scope>NUCLEOTIDE SEQUENCE</scope>
</reference>
<feature type="compositionally biased region" description="Basic and acidic residues" evidence="1">
    <location>
        <begin position="40"/>
        <end position="51"/>
    </location>
</feature>
<proteinExistence type="predicted"/>